<dbReference type="RefSeq" id="WP_109669874.1">
    <property type="nucleotide sequence ID" value="NZ_QGGH01000010.1"/>
</dbReference>
<proteinExistence type="inferred from homology"/>
<accession>A0A8E2W8C7</accession>
<evidence type="ECO:0000313" key="7">
    <source>
        <dbReference type="EMBL" id="PWJ88550.1"/>
    </source>
</evidence>
<protein>
    <submittedName>
        <fullName evidence="7">GntR family transcriptional regulator</fullName>
    </submittedName>
</protein>
<evidence type="ECO:0000259" key="6">
    <source>
        <dbReference type="PROSITE" id="PS50949"/>
    </source>
</evidence>
<dbReference type="Gene3D" id="1.10.10.10">
    <property type="entry name" value="Winged helix-like DNA-binding domain superfamily/Winged helix DNA-binding domain"/>
    <property type="match status" value="1"/>
</dbReference>
<dbReference type="InterPro" id="IPR015424">
    <property type="entry name" value="PyrdxlP-dep_Trfase"/>
</dbReference>
<dbReference type="SUPFAM" id="SSF46785">
    <property type="entry name" value="Winged helix' DNA-binding domain"/>
    <property type="match status" value="1"/>
</dbReference>
<evidence type="ECO:0000313" key="8">
    <source>
        <dbReference type="Proteomes" id="UP000245631"/>
    </source>
</evidence>
<dbReference type="SMART" id="SM00345">
    <property type="entry name" value="HTH_GNTR"/>
    <property type="match status" value="1"/>
</dbReference>
<dbReference type="CDD" id="cd00609">
    <property type="entry name" value="AAT_like"/>
    <property type="match status" value="1"/>
</dbReference>
<feature type="domain" description="HTH gntR-type" evidence="6">
    <location>
        <begin position="21"/>
        <end position="89"/>
    </location>
</feature>
<dbReference type="Pfam" id="PF00392">
    <property type="entry name" value="GntR"/>
    <property type="match status" value="1"/>
</dbReference>
<keyword evidence="4" id="KW-0238">DNA-binding</keyword>
<reference evidence="7 8" key="1">
    <citation type="submission" date="2018-05" db="EMBL/GenBank/DDBJ databases">
        <title>Genomic Encyclopedia of Type Strains, Phase IV (KMG-IV): sequencing the most valuable type-strain genomes for metagenomic binning, comparative biology and taxonomic classification.</title>
        <authorList>
            <person name="Goeker M."/>
        </authorList>
    </citation>
    <scope>NUCLEOTIDE SEQUENCE [LARGE SCALE GENOMIC DNA]</scope>
    <source>
        <strain evidence="7 8">DSM 2626</strain>
    </source>
</reference>
<dbReference type="GO" id="GO:0003700">
    <property type="term" value="F:DNA-binding transcription factor activity"/>
    <property type="evidence" value="ECO:0007669"/>
    <property type="project" value="InterPro"/>
</dbReference>
<dbReference type="InterPro" id="IPR004839">
    <property type="entry name" value="Aminotransferase_I/II_large"/>
</dbReference>
<keyword evidence="5" id="KW-0804">Transcription</keyword>
<dbReference type="PANTHER" id="PTHR46577">
    <property type="entry name" value="HTH-TYPE TRANSCRIPTIONAL REGULATORY PROTEIN GABR"/>
    <property type="match status" value="1"/>
</dbReference>
<dbReference type="Gene3D" id="3.40.640.10">
    <property type="entry name" value="Type I PLP-dependent aspartate aminotransferase-like (Major domain)"/>
    <property type="match status" value="1"/>
</dbReference>
<dbReference type="PROSITE" id="PS50949">
    <property type="entry name" value="HTH_GNTR"/>
    <property type="match status" value="1"/>
</dbReference>
<keyword evidence="3" id="KW-0805">Transcription regulation</keyword>
<comment type="caution">
    <text evidence="7">The sequence shown here is derived from an EMBL/GenBank/DDBJ whole genome shotgun (WGS) entry which is preliminary data.</text>
</comment>
<dbReference type="PANTHER" id="PTHR46577:SF1">
    <property type="entry name" value="HTH-TYPE TRANSCRIPTIONAL REGULATORY PROTEIN GABR"/>
    <property type="match status" value="1"/>
</dbReference>
<keyword evidence="2" id="KW-0663">Pyridoxal phosphate</keyword>
<evidence type="ECO:0000256" key="5">
    <source>
        <dbReference type="ARBA" id="ARBA00023163"/>
    </source>
</evidence>
<dbReference type="InterPro" id="IPR015421">
    <property type="entry name" value="PyrdxlP-dep_Trfase_major"/>
</dbReference>
<dbReference type="CDD" id="cd07377">
    <property type="entry name" value="WHTH_GntR"/>
    <property type="match status" value="1"/>
</dbReference>
<evidence type="ECO:0000256" key="3">
    <source>
        <dbReference type="ARBA" id="ARBA00023015"/>
    </source>
</evidence>
<dbReference type="GeneID" id="61054632"/>
<sequence length="488" mass="53729">MGEPIRDIAIDPTGFEQHGQVPIFQQLYRRIRHQITAGVLRSGARLPSTRALAADLGLSRTTTIAAFEQLETEGYIETRKGARARVLPLPSAGGGRDAEPLPRLQDSLSRRGQALVTLRHETGFPGSHFLQPGLPDAGSFPFTIWRRLLSKHMRHTAGETFGYHSYGGHQGLREVIAQYMQSSRGVKCQPDQIMVTGGAQSAFTLLAHLLIDAGDPVMIEEPGYTGAHGAFGAAGARIAPLDVNGRNWNLNTITAIRPKLIYLTPSCQFPLGSTMRIEQRLRLLQLAAETGAWVIEDDFDSEFRFSGNRVPTLQSQDADHRTIYVGSFAKTMLPDLRLGFIIFPGEVVRPVRKANFLMGTAAPLATQAALADFIRNGDFARHTRRMKRLYATRRALLSGHAQALFGDMMEQLDEGNGLQTTWRFRTPVDDVAIVENALEAGVNVTPLSAHYIHGAPEHGLMIGYAATEDKRIPRALHKLNQVIRSHLG</sequence>
<dbReference type="GO" id="GO:0030170">
    <property type="term" value="F:pyridoxal phosphate binding"/>
    <property type="evidence" value="ECO:0007669"/>
    <property type="project" value="InterPro"/>
</dbReference>
<dbReference type="Pfam" id="PF00155">
    <property type="entry name" value="Aminotran_1_2"/>
    <property type="match status" value="1"/>
</dbReference>
<evidence type="ECO:0000256" key="4">
    <source>
        <dbReference type="ARBA" id="ARBA00023125"/>
    </source>
</evidence>
<comment type="similarity">
    <text evidence="1">In the C-terminal section; belongs to the class-I pyridoxal-phosphate-dependent aminotransferase family.</text>
</comment>
<dbReference type="Proteomes" id="UP000245631">
    <property type="component" value="Unassembled WGS sequence"/>
</dbReference>
<dbReference type="AlphaFoldDB" id="A0A8E2W8C7"/>
<dbReference type="PRINTS" id="PR00035">
    <property type="entry name" value="HTHGNTR"/>
</dbReference>
<dbReference type="EMBL" id="QGGH01000010">
    <property type="protein sequence ID" value="PWJ88550.1"/>
    <property type="molecule type" value="Genomic_DNA"/>
</dbReference>
<dbReference type="InterPro" id="IPR000524">
    <property type="entry name" value="Tscrpt_reg_HTH_GntR"/>
</dbReference>
<organism evidence="7 8">
    <name type="scientific">Rhizobium loti</name>
    <name type="common">Mesorhizobium loti</name>
    <dbReference type="NCBI Taxonomy" id="381"/>
    <lineage>
        <taxon>Bacteria</taxon>
        <taxon>Pseudomonadati</taxon>
        <taxon>Pseudomonadota</taxon>
        <taxon>Alphaproteobacteria</taxon>
        <taxon>Hyphomicrobiales</taxon>
        <taxon>Phyllobacteriaceae</taxon>
        <taxon>Mesorhizobium</taxon>
    </lineage>
</organism>
<evidence type="ECO:0000256" key="2">
    <source>
        <dbReference type="ARBA" id="ARBA00022898"/>
    </source>
</evidence>
<dbReference type="InterPro" id="IPR051446">
    <property type="entry name" value="HTH_trans_reg/aminotransferase"/>
</dbReference>
<dbReference type="InterPro" id="IPR036390">
    <property type="entry name" value="WH_DNA-bd_sf"/>
</dbReference>
<dbReference type="SUPFAM" id="SSF53383">
    <property type="entry name" value="PLP-dependent transferases"/>
    <property type="match status" value="1"/>
</dbReference>
<dbReference type="InterPro" id="IPR036388">
    <property type="entry name" value="WH-like_DNA-bd_sf"/>
</dbReference>
<gene>
    <name evidence="7" type="ORF">C8D77_11017</name>
</gene>
<dbReference type="GO" id="GO:0003677">
    <property type="term" value="F:DNA binding"/>
    <property type="evidence" value="ECO:0007669"/>
    <property type="project" value="UniProtKB-KW"/>
</dbReference>
<evidence type="ECO:0000256" key="1">
    <source>
        <dbReference type="ARBA" id="ARBA00005384"/>
    </source>
</evidence>
<name>A0A8E2W8C7_RHILI</name>